<evidence type="ECO:0000256" key="1">
    <source>
        <dbReference type="ARBA" id="ARBA00022604"/>
    </source>
</evidence>
<dbReference type="GO" id="GO:0009630">
    <property type="term" value="P:gravitropism"/>
    <property type="evidence" value="ECO:0007669"/>
    <property type="project" value="InterPro"/>
</dbReference>
<dbReference type="PANTHER" id="PTHR34045:SF12">
    <property type="entry name" value="NGR2"/>
    <property type="match status" value="1"/>
</dbReference>
<keyword evidence="5" id="KW-1185">Reference proteome</keyword>
<proteinExistence type="inferred from homology"/>
<feature type="region of interest" description="Disordered" evidence="3">
    <location>
        <begin position="138"/>
        <end position="158"/>
    </location>
</feature>
<feature type="region of interest" description="Disordered" evidence="3">
    <location>
        <begin position="73"/>
        <end position="94"/>
    </location>
</feature>
<sequence length="279" mass="31923">MHAPSLMKIVCDQKHTKRVVENVGVNKLAPPLHQYINTLKLHSIVVEVQLDQPTSNLARMKIFSWMQNKLNGKQVAKKGNRNNHTSQAASKEEFSDWPQSLLSIGTFGITTLRSDPEENHPQTPIPEQVQEELISYLDSEEEEEEEDDIDPVSKNRHAQHLQCNMSGTLSRGKDKKSTVVKKKSLTFLLKKIFTSRNRFNRVSLARDSLLDPTFDKSRMEKILRAILNKKIHPQTCTAKPMPNKYLVTKDTSLDEEDDDDDNEGSTWVKTDSEYIVLEI</sequence>
<evidence type="ECO:0000313" key="4">
    <source>
        <dbReference type="EMBL" id="KAK1417436.1"/>
    </source>
</evidence>
<accession>A0AAD8NQY2</accession>
<name>A0AAD8NQY2_TARER</name>
<dbReference type="GO" id="GO:0040008">
    <property type="term" value="P:regulation of growth"/>
    <property type="evidence" value="ECO:0007669"/>
    <property type="project" value="InterPro"/>
</dbReference>
<dbReference type="Proteomes" id="UP001229421">
    <property type="component" value="Unassembled WGS sequence"/>
</dbReference>
<evidence type="ECO:0000256" key="3">
    <source>
        <dbReference type="SAM" id="MobiDB-lite"/>
    </source>
</evidence>
<dbReference type="EMBL" id="JAUHHV010000007">
    <property type="protein sequence ID" value="KAK1417436.1"/>
    <property type="molecule type" value="Genomic_DNA"/>
</dbReference>
<reference evidence="4" key="1">
    <citation type="journal article" date="2023" name="bioRxiv">
        <title>Improved chromosome-level genome assembly for marigold (Tagetes erecta).</title>
        <authorList>
            <person name="Jiang F."/>
            <person name="Yuan L."/>
            <person name="Wang S."/>
            <person name="Wang H."/>
            <person name="Xu D."/>
            <person name="Wang A."/>
            <person name="Fan W."/>
        </authorList>
    </citation>
    <scope>NUCLEOTIDE SEQUENCE</scope>
    <source>
        <strain evidence="4">WSJ</strain>
        <tissue evidence="4">Leaf</tissue>
    </source>
</reference>
<protein>
    <submittedName>
        <fullName evidence="4">Uncharacterized protein</fullName>
    </submittedName>
</protein>
<gene>
    <name evidence="4" type="ORF">QVD17_26563</name>
</gene>
<evidence type="ECO:0000256" key="2">
    <source>
        <dbReference type="ARBA" id="ARBA00024198"/>
    </source>
</evidence>
<organism evidence="4 5">
    <name type="scientific">Tagetes erecta</name>
    <name type="common">African marigold</name>
    <dbReference type="NCBI Taxonomy" id="13708"/>
    <lineage>
        <taxon>Eukaryota</taxon>
        <taxon>Viridiplantae</taxon>
        <taxon>Streptophyta</taxon>
        <taxon>Embryophyta</taxon>
        <taxon>Tracheophyta</taxon>
        <taxon>Spermatophyta</taxon>
        <taxon>Magnoliopsida</taxon>
        <taxon>eudicotyledons</taxon>
        <taxon>Gunneridae</taxon>
        <taxon>Pentapetalae</taxon>
        <taxon>asterids</taxon>
        <taxon>campanulids</taxon>
        <taxon>Asterales</taxon>
        <taxon>Asteraceae</taxon>
        <taxon>Asteroideae</taxon>
        <taxon>Heliantheae alliance</taxon>
        <taxon>Tageteae</taxon>
        <taxon>Tagetes</taxon>
    </lineage>
</organism>
<comment type="similarity">
    <text evidence="2">Belongs to the LAZY family.</text>
</comment>
<dbReference type="PANTHER" id="PTHR34045">
    <property type="entry name" value="OS03G0406300 PROTEIN"/>
    <property type="match status" value="1"/>
</dbReference>
<evidence type="ECO:0000313" key="5">
    <source>
        <dbReference type="Proteomes" id="UP001229421"/>
    </source>
</evidence>
<keyword evidence="1" id="KW-0341">Growth regulation</keyword>
<dbReference type="AlphaFoldDB" id="A0AAD8NQY2"/>
<feature type="compositionally biased region" description="Acidic residues" evidence="3">
    <location>
        <begin position="138"/>
        <end position="150"/>
    </location>
</feature>
<comment type="caution">
    <text evidence="4">The sequence shown here is derived from an EMBL/GenBank/DDBJ whole genome shotgun (WGS) entry which is preliminary data.</text>
</comment>
<dbReference type="InterPro" id="IPR044683">
    <property type="entry name" value="LAZY"/>
</dbReference>